<accession>A0A1V0QGS8</accession>
<dbReference type="GO" id="GO:0016020">
    <property type="term" value="C:membrane"/>
    <property type="evidence" value="ECO:0007669"/>
    <property type="project" value="UniProtKB-SubCell"/>
</dbReference>
<protein>
    <recommendedName>
        <fullName evidence="4">62 kDa protein</fullName>
    </recommendedName>
    <alternativeName>
        <fullName evidence="3">Rifampicin resistance protein</fullName>
    </alternativeName>
</protein>
<organism evidence="5 6">
    <name type="scientific">Shearwaterpox virus</name>
    <dbReference type="NCBI Taxonomy" id="1974596"/>
    <lineage>
        <taxon>Viruses</taxon>
        <taxon>Varidnaviria</taxon>
        <taxon>Bamfordvirae</taxon>
        <taxon>Nucleocytoviricota</taxon>
        <taxon>Pokkesviricetes</taxon>
        <taxon>Chitovirales</taxon>
        <taxon>Poxviridae</taxon>
        <taxon>Chordopoxvirinae</taxon>
        <taxon>Avipoxvirus</taxon>
        <taxon>Avipoxvirus canarypox</taxon>
        <taxon>Canarypox virus</taxon>
    </lineage>
</organism>
<evidence type="ECO:0000313" key="5">
    <source>
        <dbReference type="EMBL" id="ARE67592.1"/>
    </source>
</evidence>
<dbReference type="GO" id="GO:0046677">
    <property type="term" value="P:response to antibiotic"/>
    <property type="evidence" value="ECO:0007669"/>
    <property type="project" value="InterPro"/>
</dbReference>
<sequence length="553" mass="62294">MNNSIISSVINSMDSIAKRTNIFSFDVQQPTAYMPQYVSVNGYYDNKDQNGVTQPNSISFDIRDQHISAVNYFVLSIELPEVSGEGRFAYVPYVGYKCIHRVSITCGDITIWETDGEELFDKCIDDKIASMSGYSSELNDVSIGYTPNDTIKEPATVYTYIKSPFDVDKTISSLKLVNSKITVTVTFRSINDVIVYDSKFQAEKFIKEFVYSPELHLIAYAVSDIKPKSAYIEIDRRVVSCSSTPAPIPVISDVYACTAVSVYVKPYYGMMENKFISYPGFNQKESDYISALVNRLLGDLVVVTDTLPKDFPDTAAFVKVTTNGKITLQDVDITVKIDNVPEGKDVYYHANLLVFSTRKNSFIYNISKKFSNIVGTYSPITDSISFSKVTHSITITDASIPVSFWTSQKNVYHGDNRSDISKSKDLMVNDPFRKGIDLVNKTEVISRLELRFGNDPIYTETLPITKVYNKLLTGTSVNMRKLIFNMNPANIFRPTTLNANTKRGKDKLTVRVSYIDIDPNNPINYVSKQLVVICTDLYRIDYDGKINVTKITE</sequence>
<dbReference type="EMBL" id="KX857216">
    <property type="protein sequence ID" value="ARE67592.1"/>
    <property type="molecule type" value="Genomic_DNA"/>
</dbReference>
<comment type="subcellular location">
    <subcellularLocation>
        <location evidence="1">Membrane</location>
        <topology evidence="1">Peripheral membrane protein</topology>
    </subcellularLocation>
</comment>
<dbReference type="Proteomes" id="UP000315116">
    <property type="component" value="Segment"/>
</dbReference>
<evidence type="ECO:0000256" key="1">
    <source>
        <dbReference type="ARBA" id="ARBA00004170"/>
    </source>
</evidence>
<keyword evidence="2" id="KW-0472">Membrane</keyword>
<proteinExistence type="predicted"/>
<name>A0A1V0QGS8_CNPV</name>
<gene>
    <name evidence="5" type="primary">SWPV1-061</name>
</gene>
<evidence type="ECO:0000313" key="6">
    <source>
        <dbReference type="Proteomes" id="UP000315116"/>
    </source>
</evidence>
<evidence type="ECO:0000256" key="2">
    <source>
        <dbReference type="ARBA" id="ARBA00023136"/>
    </source>
</evidence>
<dbReference type="Gene3D" id="2.70.9.10">
    <property type="entry name" value="Adenovirus Type 2 Hexon, domain 4"/>
    <property type="match status" value="1"/>
</dbReference>
<dbReference type="InterPro" id="IPR005008">
    <property type="entry name" value="Poxvirus_Rif-R"/>
</dbReference>
<evidence type="ECO:0000256" key="4">
    <source>
        <dbReference type="ARBA" id="ARBA00032479"/>
    </source>
</evidence>
<dbReference type="Pfam" id="PF03340">
    <property type="entry name" value="Pox_Rif"/>
    <property type="match status" value="1"/>
</dbReference>
<reference evidence="5 6" key="1">
    <citation type="journal article" date="2017" name="BMC Genomics">
        <title>Genomic characterization of two novel pathogenic avipoxviruses isolated from pacific shearwaters (Ardenna spp.).</title>
        <authorList>
            <person name="Sarker S."/>
            <person name="Das S."/>
            <person name="Lavers J.L."/>
            <person name="Hutton I."/>
            <person name="Helbig K."/>
            <person name="Imbery J."/>
            <person name="Upton C."/>
            <person name="Raidal S.R."/>
        </authorList>
    </citation>
    <scope>NUCLEOTIDE SEQUENCE [LARGE SCALE GENOMIC DNA]</scope>
    <source>
        <strain evidence="5 6">SWPV-1</strain>
    </source>
</reference>
<evidence type="ECO:0000256" key="3">
    <source>
        <dbReference type="ARBA" id="ARBA00032040"/>
    </source>
</evidence>